<accession>A0A437RLU5</accession>
<evidence type="ECO:0000313" key="3">
    <source>
        <dbReference type="EMBL" id="RVU47757.1"/>
    </source>
</evidence>
<keyword evidence="4" id="KW-1185">Reference proteome</keyword>
<dbReference type="InterPro" id="IPR003594">
    <property type="entry name" value="HATPase_dom"/>
</dbReference>
<evidence type="ECO:0000313" key="4">
    <source>
        <dbReference type="Proteomes" id="UP000285575"/>
    </source>
</evidence>
<dbReference type="AlphaFoldDB" id="A0A437RLU5"/>
<feature type="domain" description="DUF4325" evidence="2">
    <location>
        <begin position="174"/>
        <end position="226"/>
    </location>
</feature>
<dbReference type="InterPro" id="IPR036890">
    <property type="entry name" value="HATPase_C_sf"/>
</dbReference>
<comment type="caution">
    <text evidence="3">The sequence shown here is derived from an EMBL/GenBank/DDBJ whole genome shotgun (WGS) entry which is preliminary data.</text>
</comment>
<protein>
    <submittedName>
        <fullName evidence="3">DUF4325 domain-containing protein</fullName>
    </submittedName>
</protein>
<evidence type="ECO:0000259" key="2">
    <source>
        <dbReference type="Pfam" id="PF14213"/>
    </source>
</evidence>
<reference evidence="3 4" key="1">
    <citation type="submission" date="2019-01" db="EMBL/GenBank/DDBJ databases">
        <authorList>
            <person name="Chen W.-M."/>
        </authorList>
    </citation>
    <scope>NUCLEOTIDE SEQUENCE [LARGE SCALE GENOMIC DNA]</scope>
    <source>
        <strain evidence="3 4">KYPY4</strain>
    </source>
</reference>
<gene>
    <name evidence="3" type="ORF">EOE66_08500</name>
</gene>
<proteinExistence type="predicted"/>
<dbReference type="Pfam" id="PF02518">
    <property type="entry name" value="HATPase_c"/>
    <property type="match status" value="1"/>
</dbReference>
<dbReference type="Gene3D" id="3.30.565.10">
    <property type="entry name" value="Histidine kinase-like ATPase, C-terminal domain"/>
    <property type="match status" value="1"/>
</dbReference>
<dbReference type="InterPro" id="IPR025474">
    <property type="entry name" value="DUF4325"/>
</dbReference>
<dbReference type="OrthoDB" id="1778336at2"/>
<evidence type="ECO:0000259" key="1">
    <source>
        <dbReference type="Pfam" id="PF02518"/>
    </source>
</evidence>
<sequence length="245" mass="26490">MARHAFTELLNNAAEHSGGTQVTVSMRQTPLQLQLLVSDDGCGVFERIGQSFAIDDPLLAMLELSKGKLTSAPEGHCGHGLFFTSRLADVFDLHANHAAFQCRAWENRPWRAGRPVARQGTSIYLAIALDTTRTLDGVLRAHSVDAGYRFDRTVVPLHLLGGAEQALVSRADARRVAARLGEFRRADIDFSGIHDIGHGFADELFRVFPRNNPALQLVPVGMNRDVQAMVASVGPAMAAGAPLSA</sequence>
<organism evidence="3 4">
    <name type="scientific">Rubrivivax rivuli</name>
    <dbReference type="NCBI Taxonomy" id="1862385"/>
    <lineage>
        <taxon>Bacteria</taxon>
        <taxon>Pseudomonadati</taxon>
        <taxon>Pseudomonadota</taxon>
        <taxon>Betaproteobacteria</taxon>
        <taxon>Burkholderiales</taxon>
        <taxon>Sphaerotilaceae</taxon>
        <taxon>Rubrivivax</taxon>
    </lineage>
</organism>
<dbReference type="Pfam" id="PF14213">
    <property type="entry name" value="DUF4325"/>
    <property type="match status" value="1"/>
</dbReference>
<dbReference type="SUPFAM" id="SSF55874">
    <property type="entry name" value="ATPase domain of HSP90 chaperone/DNA topoisomerase II/histidine kinase"/>
    <property type="match status" value="1"/>
</dbReference>
<name>A0A437RLU5_9BURK</name>
<dbReference type="Proteomes" id="UP000285575">
    <property type="component" value="Unassembled WGS sequence"/>
</dbReference>
<feature type="domain" description="Histidine kinase/HSP90-like ATPase" evidence="1">
    <location>
        <begin position="3"/>
        <end position="90"/>
    </location>
</feature>
<dbReference type="EMBL" id="SACR01000002">
    <property type="protein sequence ID" value="RVU47757.1"/>
    <property type="molecule type" value="Genomic_DNA"/>
</dbReference>